<sequence>MSAEESFEKAWRMALNSPTMYREGFRKGETHSNSLNPAYVRRIFIAGVGGSGIVGDIISAIKEPNSPPPVETLKTFRLPGYVGPDTLLIPVSYSGDTVETSWAFIDGFSKSVSVVGVSSGGRLTSLMETRGLRVVRVSEGLQPRYAVPEMVGAVYGLLTGFEAFSREKFLQAVDELETYAKKVSENGLQPVVEHARPLLGRHAVIVSADNLYSAAYRLKCQLNENAKHPCHVATAPEAFHNEVEGWTSLGNYCYVFLRSSYEHLMVSDGLDWMKEYLSSNGAAFIEISVESSSPVSEVLKFLLMADLLSLGVAHLKKVDPIGLQTLPRLRPILRRHLP</sequence>
<dbReference type="InterPro" id="IPR019490">
    <property type="entry name" value="Glu6P/Mann6P_isomerase_C"/>
</dbReference>
<reference evidence="5" key="1">
    <citation type="journal article" date="2020" name="mSystems">
        <title>Genome- and Community-Level Interaction Insights into Carbon Utilization and Element Cycling Functions of Hydrothermarchaeota in Hydrothermal Sediment.</title>
        <authorList>
            <person name="Zhou Z."/>
            <person name="Liu Y."/>
            <person name="Xu W."/>
            <person name="Pan J."/>
            <person name="Luo Z.H."/>
            <person name="Li M."/>
        </authorList>
    </citation>
    <scope>NUCLEOTIDE SEQUENCE [LARGE SCALE GENOMIC DNA]</scope>
    <source>
        <strain evidence="5">SpSt-613</strain>
        <strain evidence="4">SpSt-669</strain>
    </source>
</reference>
<dbReference type="SUPFAM" id="SSF53697">
    <property type="entry name" value="SIS domain"/>
    <property type="match status" value="1"/>
</dbReference>
<gene>
    <name evidence="5" type="ORF">ENT82_06830</name>
    <name evidence="4" type="ORF">ENU43_00445</name>
</gene>
<proteinExistence type="inferred from homology"/>
<evidence type="ECO:0000313" key="5">
    <source>
        <dbReference type="EMBL" id="HGN90820.1"/>
    </source>
</evidence>
<keyword evidence="2" id="KW-0413">Isomerase</keyword>
<comment type="caution">
    <text evidence="5">The sequence shown here is derived from an EMBL/GenBank/DDBJ whole genome shotgun (WGS) entry which is preliminary data.</text>
</comment>
<dbReference type="AlphaFoldDB" id="A0A7C4E1V7"/>
<dbReference type="EMBL" id="DTCM01000006">
    <property type="protein sequence ID" value="HGL40131.1"/>
    <property type="molecule type" value="Genomic_DNA"/>
</dbReference>
<dbReference type="GO" id="GO:0097367">
    <property type="term" value="F:carbohydrate derivative binding"/>
    <property type="evidence" value="ECO:0007669"/>
    <property type="project" value="InterPro"/>
</dbReference>
<evidence type="ECO:0000256" key="1">
    <source>
        <dbReference type="ARBA" id="ARBA00010523"/>
    </source>
</evidence>
<evidence type="ECO:0000256" key="2">
    <source>
        <dbReference type="ARBA" id="ARBA00023235"/>
    </source>
</evidence>
<dbReference type="InterPro" id="IPR046348">
    <property type="entry name" value="SIS_dom_sf"/>
</dbReference>
<dbReference type="GO" id="GO:1901135">
    <property type="term" value="P:carbohydrate derivative metabolic process"/>
    <property type="evidence" value="ECO:0007669"/>
    <property type="project" value="InterPro"/>
</dbReference>
<dbReference type="Pfam" id="PF10432">
    <property type="entry name" value="bact-PGI_C"/>
    <property type="match status" value="1"/>
</dbReference>
<evidence type="ECO:0000259" key="3">
    <source>
        <dbReference type="Pfam" id="PF10432"/>
    </source>
</evidence>
<dbReference type="EMBL" id="DTAD01000074">
    <property type="protein sequence ID" value="HGN90820.1"/>
    <property type="molecule type" value="Genomic_DNA"/>
</dbReference>
<organism evidence="5">
    <name type="scientific">Caldiarchaeum subterraneum</name>
    <dbReference type="NCBI Taxonomy" id="311458"/>
    <lineage>
        <taxon>Archaea</taxon>
        <taxon>Nitrososphaerota</taxon>
        <taxon>Candidatus Caldarchaeales</taxon>
        <taxon>Candidatus Caldarchaeaceae</taxon>
        <taxon>Candidatus Caldarchaeum</taxon>
    </lineage>
</organism>
<name>A0A7C4E1V7_CALS0</name>
<evidence type="ECO:0000313" key="4">
    <source>
        <dbReference type="EMBL" id="HGL40131.1"/>
    </source>
</evidence>
<comment type="similarity">
    <text evidence="1">Belongs to the PGI/PMI family.</text>
</comment>
<dbReference type="Gene3D" id="3.40.50.10490">
    <property type="entry name" value="Glucose-6-phosphate isomerase like protein, domain 1"/>
    <property type="match status" value="2"/>
</dbReference>
<protein>
    <recommendedName>
        <fullName evidence="3">Bifunctional glucose-6-phosphate/mannose-6-phosphate isomerase C-terminal domain-containing protein</fullName>
    </recommendedName>
</protein>
<dbReference type="GO" id="GO:0005975">
    <property type="term" value="P:carbohydrate metabolic process"/>
    <property type="evidence" value="ECO:0007669"/>
    <property type="project" value="InterPro"/>
</dbReference>
<dbReference type="GO" id="GO:0004476">
    <property type="term" value="F:mannose-6-phosphate isomerase activity"/>
    <property type="evidence" value="ECO:0007669"/>
    <property type="project" value="InterPro"/>
</dbReference>
<feature type="domain" description="Bifunctional glucose-6-phosphate/mannose-6-phosphate isomerase C-terminal" evidence="3">
    <location>
        <begin position="194"/>
        <end position="330"/>
    </location>
</feature>
<dbReference type="GO" id="GO:0004347">
    <property type="term" value="F:glucose-6-phosphate isomerase activity"/>
    <property type="evidence" value="ECO:0007669"/>
    <property type="project" value="InterPro"/>
</dbReference>
<accession>A0A7C4E1V7</accession>